<evidence type="ECO:0008006" key="3">
    <source>
        <dbReference type="Google" id="ProtNLM"/>
    </source>
</evidence>
<dbReference type="OrthoDB" id="8139576at2"/>
<keyword evidence="2" id="KW-1185">Reference proteome</keyword>
<dbReference type="EMBL" id="CP000250">
    <property type="protein sequence ID" value="ABD08980.1"/>
    <property type="molecule type" value="Genomic_DNA"/>
</dbReference>
<dbReference type="STRING" id="316058.RPB_4293"/>
<evidence type="ECO:0000313" key="1">
    <source>
        <dbReference type="EMBL" id="ABD08980.1"/>
    </source>
</evidence>
<dbReference type="Proteomes" id="UP000008809">
    <property type="component" value="Chromosome"/>
</dbReference>
<dbReference type="HOGENOM" id="CLU_156351_0_0_5"/>
<dbReference type="Pfam" id="PF11582">
    <property type="entry name" value="DUF3240"/>
    <property type="match status" value="1"/>
</dbReference>
<evidence type="ECO:0000313" key="2">
    <source>
        <dbReference type="Proteomes" id="UP000008809"/>
    </source>
</evidence>
<dbReference type="Gene3D" id="3.30.70.120">
    <property type="match status" value="1"/>
</dbReference>
<accession>Q2IS30</accession>
<organism evidence="1 2">
    <name type="scientific">Rhodopseudomonas palustris (strain HaA2)</name>
    <dbReference type="NCBI Taxonomy" id="316058"/>
    <lineage>
        <taxon>Bacteria</taxon>
        <taxon>Pseudomonadati</taxon>
        <taxon>Pseudomonadota</taxon>
        <taxon>Alphaproteobacteria</taxon>
        <taxon>Hyphomicrobiales</taxon>
        <taxon>Nitrobacteraceae</taxon>
        <taxon>Rhodopseudomonas</taxon>
    </lineage>
</organism>
<dbReference type="KEGG" id="rpb:RPB_4293"/>
<sequence>MSLVMLTLVAPMALKEDLVAAMLAHGPTAQAGFVAREVEGCGDRVAYDSSIERVRGHRLAVEIVVTAPEHDIRSLLDALRAGMAGRDVTWRIAAVTAAGTL</sequence>
<dbReference type="InterPro" id="IPR021634">
    <property type="entry name" value="DUF3240"/>
</dbReference>
<dbReference type="InterPro" id="IPR015867">
    <property type="entry name" value="N-reg_PII/ATP_PRibTrfase_C"/>
</dbReference>
<protein>
    <recommendedName>
        <fullName evidence="3">DUF3240 domain-containing protein</fullName>
    </recommendedName>
</protein>
<proteinExistence type="predicted"/>
<name>Q2IS30_RHOP2</name>
<dbReference type="RefSeq" id="WP_011443164.1">
    <property type="nucleotide sequence ID" value="NC_007778.1"/>
</dbReference>
<gene>
    <name evidence="1" type="ordered locus">RPB_4293</name>
</gene>
<reference evidence="1 2" key="1">
    <citation type="submission" date="2006-01" db="EMBL/GenBank/DDBJ databases">
        <title>Complete sequence of Rhodopseudomonas palustris HaA2.</title>
        <authorList>
            <consortium name="US DOE Joint Genome Institute"/>
            <person name="Copeland A."/>
            <person name="Lucas S."/>
            <person name="Lapidus A."/>
            <person name="Barry K."/>
            <person name="Detter J.C."/>
            <person name="Glavina T."/>
            <person name="Hammon N."/>
            <person name="Israni S."/>
            <person name="Pitluck S."/>
            <person name="Chain P."/>
            <person name="Malfatti S."/>
            <person name="Shin M."/>
            <person name="Vergez L."/>
            <person name="Schmutz J."/>
            <person name="Larimer F."/>
            <person name="Land M."/>
            <person name="Hauser L."/>
            <person name="Pelletier D.A."/>
            <person name="Kyrpides N."/>
            <person name="Anderson I."/>
            <person name="Oda Y."/>
            <person name="Harwood C.S."/>
            <person name="Richardson P."/>
        </authorList>
    </citation>
    <scope>NUCLEOTIDE SEQUENCE [LARGE SCALE GENOMIC DNA]</scope>
    <source>
        <strain evidence="1 2">HaA2</strain>
    </source>
</reference>
<dbReference type="AlphaFoldDB" id="Q2IS30"/>